<protein>
    <submittedName>
        <fullName evidence="10">ABC-2 type transport system permease protein</fullName>
    </submittedName>
</protein>
<comment type="similarity">
    <text evidence="2">Belongs to the ABC-2 integral membrane protein family.</text>
</comment>
<dbReference type="Proteomes" id="UP000295197">
    <property type="component" value="Unassembled WGS sequence"/>
</dbReference>
<organism evidence="10 11">
    <name type="scientific">Sphingobacterium alimentarium</name>
    <dbReference type="NCBI Taxonomy" id="797292"/>
    <lineage>
        <taxon>Bacteria</taxon>
        <taxon>Pseudomonadati</taxon>
        <taxon>Bacteroidota</taxon>
        <taxon>Sphingobacteriia</taxon>
        <taxon>Sphingobacteriales</taxon>
        <taxon>Sphingobacteriaceae</taxon>
        <taxon>Sphingobacterium</taxon>
    </lineage>
</organism>
<comment type="subcellular location">
    <subcellularLocation>
        <location evidence="1">Cell membrane</location>
        <topology evidence="1">Multi-pass membrane protein</topology>
    </subcellularLocation>
</comment>
<feature type="transmembrane region" description="Helical" evidence="8">
    <location>
        <begin position="20"/>
        <end position="40"/>
    </location>
</feature>
<feature type="transmembrane region" description="Helical" evidence="8">
    <location>
        <begin position="228"/>
        <end position="252"/>
    </location>
</feature>
<feature type="transmembrane region" description="Helical" evidence="8">
    <location>
        <begin position="295"/>
        <end position="315"/>
    </location>
</feature>
<keyword evidence="11" id="KW-1185">Reference proteome</keyword>
<name>A0A4R3W1H7_9SPHI</name>
<keyword evidence="5 8" id="KW-0812">Transmembrane</keyword>
<evidence type="ECO:0000256" key="7">
    <source>
        <dbReference type="ARBA" id="ARBA00023136"/>
    </source>
</evidence>
<dbReference type="PANTHER" id="PTHR30294">
    <property type="entry name" value="MEMBRANE COMPONENT OF ABC TRANSPORTER YHHJ-RELATED"/>
    <property type="match status" value="1"/>
</dbReference>
<proteinExistence type="inferred from homology"/>
<keyword evidence="4" id="KW-1003">Cell membrane</keyword>
<evidence type="ECO:0000256" key="6">
    <source>
        <dbReference type="ARBA" id="ARBA00022989"/>
    </source>
</evidence>
<dbReference type="PROSITE" id="PS51012">
    <property type="entry name" value="ABC_TM2"/>
    <property type="match status" value="1"/>
</dbReference>
<evidence type="ECO:0000256" key="5">
    <source>
        <dbReference type="ARBA" id="ARBA00022692"/>
    </source>
</evidence>
<dbReference type="GO" id="GO:0005886">
    <property type="term" value="C:plasma membrane"/>
    <property type="evidence" value="ECO:0007669"/>
    <property type="project" value="UniProtKB-SubCell"/>
</dbReference>
<dbReference type="InterPro" id="IPR047817">
    <property type="entry name" value="ABC2_TM_bact-type"/>
</dbReference>
<evidence type="ECO:0000256" key="3">
    <source>
        <dbReference type="ARBA" id="ARBA00022448"/>
    </source>
</evidence>
<dbReference type="RefSeq" id="WP_132776482.1">
    <property type="nucleotide sequence ID" value="NZ_SMBZ01000003.1"/>
</dbReference>
<feature type="transmembrane region" description="Helical" evidence="8">
    <location>
        <begin position="183"/>
        <end position="208"/>
    </location>
</feature>
<evidence type="ECO:0000256" key="8">
    <source>
        <dbReference type="SAM" id="Phobius"/>
    </source>
</evidence>
<evidence type="ECO:0000256" key="4">
    <source>
        <dbReference type="ARBA" id="ARBA00022475"/>
    </source>
</evidence>
<keyword evidence="3" id="KW-0813">Transport</keyword>
<dbReference type="GO" id="GO:0140359">
    <property type="term" value="F:ABC-type transporter activity"/>
    <property type="evidence" value="ECO:0007669"/>
    <property type="project" value="InterPro"/>
</dbReference>
<dbReference type="AlphaFoldDB" id="A0A4R3W1H7"/>
<dbReference type="EMBL" id="SMBZ01000003">
    <property type="protein sequence ID" value="TCV20004.1"/>
    <property type="molecule type" value="Genomic_DNA"/>
</dbReference>
<dbReference type="Pfam" id="PF12698">
    <property type="entry name" value="ABC2_membrane_3"/>
    <property type="match status" value="1"/>
</dbReference>
<keyword evidence="7 8" id="KW-0472">Membrane</keyword>
<keyword evidence="6 8" id="KW-1133">Transmembrane helix</keyword>
<dbReference type="InterPro" id="IPR013525">
    <property type="entry name" value="ABC2_TM"/>
</dbReference>
<feature type="transmembrane region" description="Helical" evidence="8">
    <location>
        <begin position="355"/>
        <end position="374"/>
    </location>
</feature>
<evidence type="ECO:0000259" key="9">
    <source>
        <dbReference type="PROSITE" id="PS51012"/>
    </source>
</evidence>
<dbReference type="Gene3D" id="3.40.1710.10">
    <property type="entry name" value="abc type-2 transporter like domain"/>
    <property type="match status" value="1"/>
</dbReference>
<evidence type="ECO:0000313" key="10">
    <source>
        <dbReference type="EMBL" id="TCV20004.1"/>
    </source>
</evidence>
<comment type="caution">
    <text evidence="10">The sequence shown here is derived from an EMBL/GenBank/DDBJ whole genome shotgun (WGS) entry which is preliminary data.</text>
</comment>
<sequence length="389" mass="43592">MKNFLNLIKREFQLFFQNKVLMVLFLGAPIMYGILVGSVYKKGTVTDIPIIVVDEDQTPLSRQLIDMFNENEVIYVASVLNDNFNSRETALKKEATVVVNIPKNFAADINYNRPTELTMFVNTSNTVTSNYAMMAVNVCAGTLKAGIQIKSLEKKGVPSYVAAQQYEPFKTTIIKQNFKSGNYLYFMLPGVLLTVLQQVIMLGLALSFASEFENGTFNELIAKTSNVFQLLFVKLIPFLLMSVLIYALYYGYSILYRMPLHVEGFAFWGTSLLFLLAVGFIGILVSIAIPTQLKATEILMVIATPSFILSGFTWPLSQMPDWIVAIAKCIPLTHYLQIFRTLVVEKGTVDMVSGPIWGLVIITVVTFLFSVILLQWKINKAKKAAVLTK</sequence>
<dbReference type="PANTHER" id="PTHR30294:SF46">
    <property type="entry name" value="ABC TRANSPORTER PERMEASE"/>
    <property type="match status" value="1"/>
</dbReference>
<dbReference type="InterPro" id="IPR051449">
    <property type="entry name" value="ABC-2_transporter_component"/>
</dbReference>
<evidence type="ECO:0000256" key="2">
    <source>
        <dbReference type="ARBA" id="ARBA00007783"/>
    </source>
</evidence>
<accession>A0A4R3W1H7</accession>
<reference evidence="10 11" key="1">
    <citation type="submission" date="2019-03" db="EMBL/GenBank/DDBJ databases">
        <title>Genomic Encyclopedia of Type Strains, Phase IV (KMG-IV): sequencing the most valuable type-strain genomes for metagenomic binning, comparative biology and taxonomic classification.</title>
        <authorList>
            <person name="Goeker M."/>
        </authorList>
    </citation>
    <scope>NUCLEOTIDE SEQUENCE [LARGE SCALE GENOMIC DNA]</scope>
    <source>
        <strain evidence="10 11">DSM 22362</strain>
    </source>
</reference>
<evidence type="ECO:0000256" key="1">
    <source>
        <dbReference type="ARBA" id="ARBA00004651"/>
    </source>
</evidence>
<evidence type="ECO:0000313" key="11">
    <source>
        <dbReference type="Proteomes" id="UP000295197"/>
    </source>
</evidence>
<feature type="domain" description="ABC transmembrane type-2" evidence="9">
    <location>
        <begin position="150"/>
        <end position="377"/>
    </location>
</feature>
<dbReference type="OrthoDB" id="9811522at2"/>
<gene>
    <name evidence="10" type="ORF">EDC17_1003103</name>
</gene>
<feature type="transmembrane region" description="Helical" evidence="8">
    <location>
        <begin position="264"/>
        <end position="289"/>
    </location>
</feature>